<comment type="caution">
    <text evidence="1">The sequence shown here is derived from an EMBL/GenBank/DDBJ whole genome shotgun (WGS) entry which is preliminary data.</text>
</comment>
<organism evidence="1 2">
    <name type="scientific">Brasilonema bromeliae SPC951</name>
    <dbReference type="NCBI Taxonomy" id="385972"/>
    <lineage>
        <taxon>Bacteria</taxon>
        <taxon>Bacillati</taxon>
        <taxon>Cyanobacteriota</taxon>
        <taxon>Cyanophyceae</taxon>
        <taxon>Nostocales</taxon>
        <taxon>Scytonemataceae</taxon>
        <taxon>Brasilonema</taxon>
        <taxon>Bromeliae group (in: Brasilonema)</taxon>
    </lineage>
</organism>
<accession>A0ABX1P392</accession>
<evidence type="ECO:0008006" key="3">
    <source>
        <dbReference type="Google" id="ProtNLM"/>
    </source>
</evidence>
<dbReference type="Proteomes" id="UP000718564">
    <property type="component" value="Unassembled WGS sequence"/>
</dbReference>
<protein>
    <recommendedName>
        <fullName evidence="3">Transposase</fullName>
    </recommendedName>
</protein>
<sequence length="110" mass="12026">MNSYQTAGETSPTEACCGQKSFALEDFNLPFAALNSKYAHMAKRVSPPLDTRESRLIAGLCAYIIAITNGKAPCWSIAPKGRALRAIAFSAKRFGSKLKKEVRMDCVPLR</sequence>
<reference evidence="1 2" key="1">
    <citation type="submission" date="2018-06" db="EMBL/GenBank/DDBJ databases">
        <title>Comparative genomics of Brasilonema spp. strains.</title>
        <authorList>
            <person name="Alvarenga D.O."/>
            <person name="Fiore M.F."/>
            <person name="Varani A.M."/>
        </authorList>
    </citation>
    <scope>NUCLEOTIDE SEQUENCE [LARGE SCALE GENOMIC DNA]</scope>
    <source>
        <strain evidence="1 2">SPC951</strain>
    </source>
</reference>
<name>A0ABX1P392_9CYAN</name>
<keyword evidence="2" id="KW-1185">Reference proteome</keyword>
<proteinExistence type="predicted"/>
<evidence type="ECO:0000313" key="2">
    <source>
        <dbReference type="Proteomes" id="UP000718564"/>
    </source>
</evidence>
<gene>
    <name evidence="1" type="ORF">DP116_04795</name>
</gene>
<evidence type="ECO:0000313" key="1">
    <source>
        <dbReference type="EMBL" id="NMG18801.1"/>
    </source>
</evidence>
<dbReference type="EMBL" id="QMEB01000022">
    <property type="protein sequence ID" value="NMG18801.1"/>
    <property type="molecule type" value="Genomic_DNA"/>
</dbReference>